<evidence type="ECO:0000259" key="13">
    <source>
        <dbReference type="PROSITE" id="PS50824"/>
    </source>
</evidence>
<keyword evidence="5" id="KW-0399">Innate immunity</keyword>
<dbReference type="EMBL" id="JAFDVH010000015">
    <property type="protein sequence ID" value="KAG7463557.1"/>
    <property type="molecule type" value="Genomic_DNA"/>
</dbReference>
<dbReference type="Pfam" id="PF14484">
    <property type="entry name" value="FISNA"/>
    <property type="match status" value="1"/>
</dbReference>
<evidence type="ECO:0000256" key="11">
    <source>
        <dbReference type="ARBA" id="ARBA00023288"/>
    </source>
</evidence>
<evidence type="ECO:0000256" key="4">
    <source>
        <dbReference type="ARBA" id="ARBA00022490"/>
    </source>
</evidence>
<feature type="domain" description="Pyrin" evidence="13">
    <location>
        <begin position="127"/>
        <end position="245"/>
    </location>
</feature>
<dbReference type="Proteomes" id="UP001046870">
    <property type="component" value="Chromosome 15"/>
</dbReference>
<evidence type="ECO:0000256" key="10">
    <source>
        <dbReference type="ARBA" id="ARBA00023242"/>
    </source>
</evidence>
<feature type="compositionally biased region" description="Basic and acidic residues" evidence="12">
    <location>
        <begin position="60"/>
        <end position="81"/>
    </location>
</feature>
<feature type="region of interest" description="Disordered" evidence="12">
    <location>
        <begin position="1"/>
        <end position="96"/>
    </location>
</feature>
<keyword evidence="9" id="KW-0564">Palmitate</keyword>
<comment type="caution">
    <text evidence="14">The sequence shown here is derived from an EMBL/GenBank/DDBJ whole genome shotgun (WGS) entry which is preliminary data.</text>
</comment>
<evidence type="ECO:0000256" key="6">
    <source>
        <dbReference type="ARBA" id="ARBA00022737"/>
    </source>
</evidence>
<evidence type="ECO:0000256" key="8">
    <source>
        <dbReference type="ARBA" id="ARBA00023136"/>
    </source>
</evidence>
<dbReference type="GO" id="GO:0016787">
    <property type="term" value="F:hydrolase activity"/>
    <property type="evidence" value="ECO:0007669"/>
    <property type="project" value="UniProtKB-KW"/>
</dbReference>
<proteinExistence type="predicted"/>
<dbReference type="GO" id="GO:0005783">
    <property type="term" value="C:endoplasmic reticulum"/>
    <property type="evidence" value="ECO:0007669"/>
    <property type="project" value="UniProtKB-SubCell"/>
</dbReference>
<name>A0A9D3PQT9_MEGAT</name>
<reference evidence="14" key="1">
    <citation type="submission" date="2021-01" db="EMBL/GenBank/DDBJ databases">
        <authorList>
            <person name="Zahm M."/>
            <person name="Roques C."/>
            <person name="Cabau C."/>
            <person name="Klopp C."/>
            <person name="Donnadieu C."/>
            <person name="Jouanno E."/>
            <person name="Lampietro C."/>
            <person name="Louis A."/>
            <person name="Herpin A."/>
            <person name="Echchiki A."/>
            <person name="Berthelot C."/>
            <person name="Parey E."/>
            <person name="Roest-Crollius H."/>
            <person name="Braasch I."/>
            <person name="Postlethwait J."/>
            <person name="Bobe J."/>
            <person name="Montfort J."/>
            <person name="Bouchez O."/>
            <person name="Begum T."/>
            <person name="Mejri S."/>
            <person name="Adams A."/>
            <person name="Chen W.-J."/>
            <person name="Guiguen Y."/>
        </authorList>
    </citation>
    <scope>NUCLEOTIDE SEQUENCE</scope>
    <source>
        <strain evidence="14">YG-15Mar2019-1</strain>
        <tissue evidence="14">Brain</tissue>
    </source>
</reference>
<dbReference type="SMART" id="SM01288">
    <property type="entry name" value="FISNA"/>
    <property type="match status" value="1"/>
</dbReference>
<keyword evidence="11" id="KW-0449">Lipoprotein</keyword>
<dbReference type="OrthoDB" id="8951038at2759"/>
<keyword evidence="10" id="KW-0539">Nucleus</keyword>
<evidence type="ECO:0000256" key="1">
    <source>
        <dbReference type="ARBA" id="ARBA00004123"/>
    </source>
</evidence>
<dbReference type="Gene3D" id="1.10.533.10">
    <property type="entry name" value="Death Domain, Fas"/>
    <property type="match status" value="1"/>
</dbReference>
<dbReference type="SMART" id="SM01289">
    <property type="entry name" value="PYRIN"/>
    <property type="match status" value="1"/>
</dbReference>
<keyword evidence="7" id="KW-0391">Immunity</keyword>
<sequence>MNETKQVLRKRARSPVPSCQSMKSDRSMDEQHNFRREHTGDLRVLRKRAGSPVPSCLSMKSDRSMDEQRNFRGEATGDPRVLRKRAGSPVPSCQSMKCDRSMDEQYKFRGEHTGDPRVHIIQQSEDLSSDSSLIKKSLQETLRKLDENTLKQFMSHLSQGYPECFDNHLKDPLDIVWNVLMWVKHHQSEDYPECKRQQMVPDVMYIVEKMLENCGRAKSQEITLHILRNMNQNDLADSLLRDLNNEPLRRDQQKLKSNVKKKFECIFEGLAKQGHPTRLNEIYTELYITEGGSGSVNNEHEQQPVRSLLSASSGSQRLSEAVTSSEELQESITGQL</sequence>
<organism evidence="14 15">
    <name type="scientific">Megalops atlanticus</name>
    <name type="common">Tarpon</name>
    <name type="synonym">Clupea gigantea</name>
    <dbReference type="NCBI Taxonomy" id="7932"/>
    <lineage>
        <taxon>Eukaryota</taxon>
        <taxon>Metazoa</taxon>
        <taxon>Chordata</taxon>
        <taxon>Craniata</taxon>
        <taxon>Vertebrata</taxon>
        <taxon>Euteleostomi</taxon>
        <taxon>Actinopterygii</taxon>
        <taxon>Neopterygii</taxon>
        <taxon>Teleostei</taxon>
        <taxon>Elopiformes</taxon>
        <taxon>Megalopidae</taxon>
        <taxon>Megalops</taxon>
    </lineage>
</organism>
<accession>A0A9D3PQT9</accession>
<evidence type="ECO:0000256" key="2">
    <source>
        <dbReference type="ARBA" id="ARBA00004308"/>
    </source>
</evidence>
<comment type="subcellular location">
    <subcellularLocation>
        <location evidence="3">Cytoplasm</location>
    </subcellularLocation>
    <subcellularLocation>
        <location evidence="2">Endomembrane system</location>
    </subcellularLocation>
    <subcellularLocation>
        <location evidence="1">Nucleus</location>
    </subcellularLocation>
</comment>
<evidence type="ECO:0000256" key="9">
    <source>
        <dbReference type="ARBA" id="ARBA00023139"/>
    </source>
</evidence>
<evidence type="ECO:0000256" key="3">
    <source>
        <dbReference type="ARBA" id="ARBA00004496"/>
    </source>
</evidence>
<evidence type="ECO:0000256" key="12">
    <source>
        <dbReference type="SAM" id="MobiDB-lite"/>
    </source>
</evidence>
<dbReference type="PANTHER" id="PTHR45690">
    <property type="entry name" value="NACHT, LRR AND PYD DOMAINS-CONTAINING PROTEIN 12"/>
    <property type="match status" value="1"/>
</dbReference>
<keyword evidence="6" id="KW-0677">Repeat</keyword>
<evidence type="ECO:0000313" key="15">
    <source>
        <dbReference type="Proteomes" id="UP001046870"/>
    </source>
</evidence>
<dbReference type="PROSITE" id="PS50824">
    <property type="entry name" value="DAPIN"/>
    <property type="match status" value="1"/>
</dbReference>
<dbReference type="InterPro" id="IPR050637">
    <property type="entry name" value="NLRP_innate_immun_reg"/>
</dbReference>
<evidence type="ECO:0000256" key="7">
    <source>
        <dbReference type="ARBA" id="ARBA00022859"/>
    </source>
</evidence>
<dbReference type="GO" id="GO:0005576">
    <property type="term" value="C:extracellular region"/>
    <property type="evidence" value="ECO:0007669"/>
    <property type="project" value="UniProtKB-SubCell"/>
</dbReference>
<evidence type="ECO:0000256" key="5">
    <source>
        <dbReference type="ARBA" id="ARBA00022588"/>
    </source>
</evidence>
<gene>
    <name evidence="14" type="ORF">MATL_G00177790</name>
</gene>
<dbReference type="PANTHER" id="PTHR45690:SF19">
    <property type="entry name" value="NACHT, LRR AND PYD DOMAINS-CONTAINING PROTEIN 3"/>
    <property type="match status" value="1"/>
</dbReference>
<dbReference type="Pfam" id="PF02758">
    <property type="entry name" value="PYRIN"/>
    <property type="match status" value="1"/>
</dbReference>
<feature type="region of interest" description="Disordered" evidence="12">
    <location>
        <begin position="309"/>
        <end position="336"/>
    </location>
</feature>
<dbReference type="InterPro" id="IPR011029">
    <property type="entry name" value="DEATH-like_dom_sf"/>
</dbReference>
<dbReference type="InterPro" id="IPR004020">
    <property type="entry name" value="DAPIN"/>
</dbReference>
<dbReference type="AlphaFoldDB" id="A0A9D3PQT9"/>
<feature type="compositionally biased region" description="Basic and acidic residues" evidence="12">
    <location>
        <begin position="23"/>
        <end position="44"/>
    </location>
</feature>
<dbReference type="InterPro" id="IPR029495">
    <property type="entry name" value="NACHT-assoc"/>
</dbReference>
<keyword evidence="15" id="KW-1185">Reference proteome</keyword>
<keyword evidence="4" id="KW-0963">Cytoplasm</keyword>
<protein>
    <recommendedName>
        <fullName evidence="13">Pyrin domain-containing protein</fullName>
    </recommendedName>
</protein>
<evidence type="ECO:0000313" key="14">
    <source>
        <dbReference type="EMBL" id="KAG7463557.1"/>
    </source>
</evidence>
<keyword evidence="8" id="KW-0472">Membrane</keyword>